<keyword evidence="1" id="KW-0472">Membrane</keyword>
<evidence type="ECO:0000313" key="3">
    <source>
        <dbReference type="Proteomes" id="UP000230557"/>
    </source>
</evidence>
<organism evidence="2 3">
    <name type="scientific">Candidatus Doudnabacteria bacterium CG10_big_fil_rev_8_21_14_0_10_41_10</name>
    <dbReference type="NCBI Taxonomy" id="1974551"/>
    <lineage>
        <taxon>Bacteria</taxon>
        <taxon>Candidatus Doudnaibacteriota</taxon>
    </lineage>
</organism>
<comment type="caution">
    <text evidence="2">The sequence shown here is derived from an EMBL/GenBank/DDBJ whole genome shotgun (WGS) entry which is preliminary data.</text>
</comment>
<name>A0A2H0VDH7_9BACT</name>
<evidence type="ECO:0000256" key="1">
    <source>
        <dbReference type="SAM" id="Phobius"/>
    </source>
</evidence>
<protein>
    <submittedName>
        <fullName evidence="2">Uncharacterized protein</fullName>
    </submittedName>
</protein>
<sequence>MIIKISAYSPGSLINLIGRVAKEGSWVFSLIFVVITVELAVFSAIILDRLYPKEVLVEPITVCIVAAIGLLFLAGWITAWCLVYEMIEREKLEAQRS</sequence>
<dbReference type="AlphaFoldDB" id="A0A2H0VDH7"/>
<feature type="transmembrane region" description="Helical" evidence="1">
    <location>
        <begin position="59"/>
        <end position="83"/>
    </location>
</feature>
<keyword evidence="1" id="KW-1133">Transmembrane helix</keyword>
<feature type="transmembrane region" description="Helical" evidence="1">
    <location>
        <begin position="26"/>
        <end position="47"/>
    </location>
</feature>
<proteinExistence type="predicted"/>
<evidence type="ECO:0000313" key="2">
    <source>
        <dbReference type="EMBL" id="PIR97158.1"/>
    </source>
</evidence>
<dbReference type="Proteomes" id="UP000230557">
    <property type="component" value="Unassembled WGS sequence"/>
</dbReference>
<gene>
    <name evidence="2" type="ORF">COT91_03000</name>
</gene>
<accession>A0A2H0VDH7</accession>
<dbReference type="EMBL" id="PFAJ01000042">
    <property type="protein sequence ID" value="PIR97158.1"/>
    <property type="molecule type" value="Genomic_DNA"/>
</dbReference>
<reference evidence="3" key="1">
    <citation type="submission" date="2017-09" db="EMBL/GenBank/DDBJ databases">
        <title>Depth-based differentiation of microbial function through sediment-hosted aquifers and enrichment of novel symbionts in the deep terrestrial subsurface.</title>
        <authorList>
            <person name="Probst A.J."/>
            <person name="Ladd B."/>
            <person name="Jarett J.K."/>
            <person name="Geller-Mcgrath D.E."/>
            <person name="Sieber C.M.K."/>
            <person name="Emerson J.B."/>
            <person name="Anantharaman K."/>
            <person name="Thomas B.C."/>
            <person name="Malmstrom R."/>
            <person name="Stieglmeier M."/>
            <person name="Klingl A."/>
            <person name="Woyke T."/>
            <person name="Ryan C.M."/>
            <person name="Banfield J.F."/>
        </authorList>
    </citation>
    <scope>NUCLEOTIDE SEQUENCE [LARGE SCALE GENOMIC DNA]</scope>
</reference>
<keyword evidence="1" id="KW-0812">Transmembrane</keyword>